<dbReference type="KEGG" id="rsa:RSal33209_3516"/>
<reference evidence="2" key="1">
    <citation type="journal article" date="2008" name="J. Bacteriol.">
        <title>Genome sequence of the fish pathogen Renibacterium salmoninarum suggests reductive evolution away from an environmental Arthrobacter ancestor.</title>
        <authorList>
            <person name="Wiens G.D."/>
            <person name="Rockey D.D."/>
            <person name="Wu Z."/>
            <person name="Chang J."/>
            <person name="Levy R."/>
            <person name="Crane S."/>
            <person name="Chen D.S."/>
            <person name="Capri G.R."/>
            <person name="Burnett J.R."/>
            <person name="Sudheesh P.S."/>
            <person name="Schipma M.J."/>
            <person name="Burd H."/>
            <person name="Bhattacharyya A."/>
            <person name="Rhodes L.D."/>
            <person name="Kaul R."/>
            <person name="Strom M.S."/>
        </authorList>
    </citation>
    <scope>NUCLEOTIDE SEQUENCE [LARGE SCALE GENOMIC DNA]</scope>
    <source>
        <strain evidence="2">ATCC 33209 / DSM 20767 / JCM 11484 / NBRC 15589 / NCIMB 2235</strain>
    </source>
</reference>
<dbReference type="EMBL" id="CP000910">
    <property type="protein sequence ID" value="ABY25225.1"/>
    <property type="molecule type" value="Genomic_DNA"/>
</dbReference>
<organism evidence="1 2">
    <name type="scientific">Renibacterium salmoninarum (strain ATCC 33209 / DSM 20767 / JCM 11484 / NBRC 15589 / NCIMB 2235)</name>
    <dbReference type="NCBI Taxonomy" id="288705"/>
    <lineage>
        <taxon>Bacteria</taxon>
        <taxon>Bacillati</taxon>
        <taxon>Actinomycetota</taxon>
        <taxon>Actinomycetes</taxon>
        <taxon>Micrococcales</taxon>
        <taxon>Micrococcaceae</taxon>
        <taxon>Renibacterium</taxon>
    </lineage>
</organism>
<evidence type="ECO:0000313" key="2">
    <source>
        <dbReference type="Proteomes" id="UP000002007"/>
    </source>
</evidence>
<evidence type="ECO:0000313" key="1">
    <source>
        <dbReference type="EMBL" id="ABY25225.1"/>
    </source>
</evidence>
<accession>A9WVK4</accession>
<dbReference type="Proteomes" id="UP000002007">
    <property type="component" value="Chromosome"/>
</dbReference>
<protein>
    <submittedName>
        <fullName evidence="1">Uncharacterized protein</fullName>
    </submittedName>
</protein>
<proteinExistence type="predicted"/>
<dbReference type="STRING" id="288705.RSal33209_3516"/>
<sequence length="51" mass="5530">MLEQELTDVEIIGVSDGLAGAASLSLRRAGIEVDAAIFSEIQRRLEELRTS</sequence>
<gene>
    <name evidence="1" type="ordered locus">RSal33209_3516</name>
</gene>
<name>A9WVK4_RENSM</name>
<dbReference type="RefSeq" id="WP_012246851.1">
    <property type="nucleotide sequence ID" value="NC_010168.1"/>
</dbReference>
<dbReference type="HOGENOM" id="CLU_3103013_0_0_11"/>
<dbReference type="AlphaFoldDB" id="A9WVK4"/>
<keyword evidence="2" id="KW-1185">Reference proteome</keyword>